<dbReference type="GO" id="GO:0006897">
    <property type="term" value="P:endocytosis"/>
    <property type="evidence" value="ECO:0007669"/>
    <property type="project" value="InterPro"/>
</dbReference>
<dbReference type="PANTHER" id="PTHR47174:SF3">
    <property type="entry name" value="BRIDGING INTEGRATOR 3"/>
    <property type="match status" value="1"/>
</dbReference>
<accession>A0A1B2JGI2</accession>
<dbReference type="GO" id="GO:0031097">
    <property type="term" value="C:medial cortex"/>
    <property type="evidence" value="ECO:0007669"/>
    <property type="project" value="TreeGrafter"/>
</dbReference>
<dbReference type="AlphaFoldDB" id="A0A1B2JGI2"/>
<evidence type="ECO:0000313" key="6">
    <source>
        <dbReference type="Proteomes" id="UP000094565"/>
    </source>
</evidence>
<protein>
    <submittedName>
        <fullName evidence="5">BA75_03692T0</fullName>
    </submittedName>
</protein>
<evidence type="ECO:0000259" key="4">
    <source>
        <dbReference type="PROSITE" id="PS51021"/>
    </source>
</evidence>
<keyword evidence="3" id="KW-0206">Cytoskeleton</keyword>
<dbReference type="GO" id="GO:0008289">
    <property type="term" value="F:lipid binding"/>
    <property type="evidence" value="ECO:0007669"/>
    <property type="project" value="TreeGrafter"/>
</dbReference>
<dbReference type="Gene3D" id="1.20.1270.60">
    <property type="entry name" value="Arfaptin homology (AH) domain/BAR domain"/>
    <property type="match status" value="1"/>
</dbReference>
<dbReference type="GO" id="GO:0097320">
    <property type="term" value="P:plasma membrane tubulation"/>
    <property type="evidence" value="ECO:0007669"/>
    <property type="project" value="TreeGrafter"/>
</dbReference>
<feature type="domain" description="BAR" evidence="4">
    <location>
        <begin position="17"/>
        <end position="252"/>
    </location>
</feature>
<evidence type="ECO:0000256" key="3">
    <source>
        <dbReference type="ARBA" id="ARBA00023212"/>
    </source>
</evidence>
<evidence type="ECO:0000256" key="2">
    <source>
        <dbReference type="ARBA" id="ARBA00022490"/>
    </source>
</evidence>
<dbReference type="InterPro" id="IPR004148">
    <property type="entry name" value="BAR_dom"/>
</dbReference>
<comment type="subcellular location">
    <subcellularLocation>
        <location evidence="1">Cytoplasm</location>
        <location evidence="1">Cytoskeleton</location>
    </subcellularLocation>
</comment>
<dbReference type="InterPro" id="IPR046982">
    <property type="entry name" value="BIN3/RVS161-like"/>
</dbReference>
<name>A0A1B2JGI2_PICPA</name>
<dbReference type="SMART" id="SM00721">
    <property type="entry name" value="BAR"/>
    <property type="match status" value="1"/>
</dbReference>
<dbReference type="SUPFAM" id="SSF103657">
    <property type="entry name" value="BAR/IMD domain-like"/>
    <property type="match status" value="1"/>
</dbReference>
<sequence length="278" mass="32602">MSWSGFKKAVNRAGTQVLMKTNHLDKSLDEEFDLQEKNFRIIQQFTQELYNRLSSLLENHHSCLKANLAVATTLNSYYGTSTTDGFEGKYLEIVNRIKDDVLPNSVEPFNYTILQPLETLKQYNEEFDLLIKKRYRKKLDYDMLQSKLSKLTTEKEQLEFDKRNNSLDSQTERHLDSVSKSITEGLETEEEYLRLNSKLKVELSEFMSLRLSFLDPIFESFIKVQSKIFMDIYDTLKSGLPYVDSLSKEDYRSRILDTRIDNILSKMEALNLQAYIDE</sequence>
<dbReference type="GO" id="GO:0043332">
    <property type="term" value="C:mating projection tip"/>
    <property type="evidence" value="ECO:0007669"/>
    <property type="project" value="TreeGrafter"/>
</dbReference>
<dbReference type="EMBL" id="CP014586">
    <property type="protein sequence ID" value="ANZ76955.1"/>
    <property type="molecule type" value="Genomic_DNA"/>
</dbReference>
<organism evidence="5 6">
    <name type="scientific">Komagataella pastoris</name>
    <name type="common">Yeast</name>
    <name type="synonym">Pichia pastoris</name>
    <dbReference type="NCBI Taxonomy" id="4922"/>
    <lineage>
        <taxon>Eukaryota</taxon>
        <taxon>Fungi</taxon>
        <taxon>Dikarya</taxon>
        <taxon>Ascomycota</taxon>
        <taxon>Saccharomycotina</taxon>
        <taxon>Pichiomycetes</taxon>
        <taxon>Pichiales</taxon>
        <taxon>Pichiaceae</taxon>
        <taxon>Komagataella</taxon>
    </lineage>
</organism>
<dbReference type="Pfam" id="PF03114">
    <property type="entry name" value="BAR"/>
    <property type="match status" value="1"/>
</dbReference>
<dbReference type="OrthoDB" id="446293at2759"/>
<reference evidence="5 6" key="1">
    <citation type="submission" date="2016-02" db="EMBL/GenBank/DDBJ databases">
        <title>Comparative genomic and transcriptomic foundation for Pichia pastoris.</title>
        <authorList>
            <person name="Love K.R."/>
            <person name="Shah K.A."/>
            <person name="Whittaker C.A."/>
            <person name="Wu J."/>
            <person name="Bartlett M.C."/>
            <person name="Ma D."/>
            <person name="Leeson R.L."/>
            <person name="Priest M."/>
            <person name="Young S.K."/>
            <person name="Love J.C."/>
        </authorList>
    </citation>
    <scope>NUCLEOTIDE SEQUENCE [LARGE SCALE GENOMIC DNA]</scope>
    <source>
        <strain evidence="5 6">ATCC 28485</strain>
    </source>
</reference>
<dbReference type="GO" id="GO:0030479">
    <property type="term" value="C:actin cortical patch"/>
    <property type="evidence" value="ECO:0007669"/>
    <property type="project" value="TreeGrafter"/>
</dbReference>
<evidence type="ECO:0000256" key="1">
    <source>
        <dbReference type="ARBA" id="ARBA00004245"/>
    </source>
</evidence>
<dbReference type="GO" id="GO:0051666">
    <property type="term" value="P:actin cortical patch localization"/>
    <property type="evidence" value="ECO:0007669"/>
    <property type="project" value="InterPro"/>
</dbReference>
<gene>
    <name evidence="5" type="ORF">ATY40_BA7503692</name>
</gene>
<dbReference type="PANTHER" id="PTHR47174">
    <property type="entry name" value="BRIDGING INTEGRATOR 3"/>
    <property type="match status" value="1"/>
</dbReference>
<dbReference type="InterPro" id="IPR027267">
    <property type="entry name" value="AH/BAR_dom_sf"/>
</dbReference>
<dbReference type="Proteomes" id="UP000094565">
    <property type="component" value="Chromosome 3"/>
</dbReference>
<keyword evidence="6" id="KW-1185">Reference proteome</keyword>
<keyword evidence="2" id="KW-0963">Cytoplasm</keyword>
<evidence type="ECO:0000313" key="5">
    <source>
        <dbReference type="EMBL" id="ANZ76955.1"/>
    </source>
</evidence>
<dbReference type="PROSITE" id="PS51021">
    <property type="entry name" value="BAR"/>
    <property type="match status" value="1"/>
</dbReference>
<proteinExistence type="predicted"/>
<dbReference type="GO" id="GO:1990528">
    <property type="term" value="C:Rvs161p-Rvs167p complex"/>
    <property type="evidence" value="ECO:0007669"/>
    <property type="project" value="TreeGrafter"/>
</dbReference>